<feature type="transmembrane region" description="Helical" evidence="6">
    <location>
        <begin position="21"/>
        <end position="43"/>
    </location>
</feature>
<dbReference type="InterPro" id="IPR011701">
    <property type="entry name" value="MFS"/>
</dbReference>
<dbReference type="Gene3D" id="1.20.1250.20">
    <property type="entry name" value="MFS general substrate transporter like domains"/>
    <property type="match status" value="1"/>
</dbReference>
<keyword evidence="9" id="KW-1185">Reference proteome</keyword>
<evidence type="ECO:0000313" key="8">
    <source>
        <dbReference type="EMBL" id="QTD57268.1"/>
    </source>
</evidence>
<evidence type="ECO:0000256" key="1">
    <source>
        <dbReference type="ARBA" id="ARBA00004141"/>
    </source>
</evidence>
<dbReference type="EMBL" id="CP071794">
    <property type="protein sequence ID" value="QTD57268.1"/>
    <property type="molecule type" value="Genomic_DNA"/>
</dbReference>
<feature type="domain" description="Major facilitator superfamily (MFS) profile" evidence="7">
    <location>
        <begin position="25"/>
        <end position="435"/>
    </location>
</feature>
<feature type="transmembrane region" description="Helical" evidence="6">
    <location>
        <begin position="193"/>
        <end position="212"/>
    </location>
</feature>
<evidence type="ECO:0000256" key="2">
    <source>
        <dbReference type="ARBA" id="ARBA00022448"/>
    </source>
</evidence>
<keyword evidence="3 6" id="KW-0812">Transmembrane</keyword>
<feature type="transmembrane region" description="Helical" evidence="6">
    <location>
        <begin position="63"/>
        <end position="80"/>
    </location>
</feature>
<keyword evidence="4 6" id="KW-1133">Transmembrane helix</keyword>
<dbReference type="InterPro" id="IPR036259">
    <property type="entry name" value="MFS_trans_sf"/>
</dbReference>
<sequence>MADATGDKVSEKGVPWPSRKLAWTALAILATANILSYLDRIIINLLVEPIKSDLVITDTQFSLLQGVAFGLFYATLALPIGRMVDMRSRKPIIIIGVLVFSVSSLFSGLARSFQQMFLCRVGVGAGEASILPASYSMITDYFAPQYLGRAISIFTMTSFVGIGLAYIAGGAAIEAIAAWNAPWPLAQLEPWRRVFIVVSLPGILIVPLLLCLREPERRGVVTSKPISIKNAFGHVKTQGKVLYPIFAGFSLITMAGYAATVWTPAVFIRVYDWSAGDVGYYYGIVFLIFAPLGALIGGTLSDRLTAKGYKDAPLRVAAFGYIGAGLFGGIAPLMPNGTAALACFAPAILLTTLPYPLAGTAIQLITPNNLRGQVTALYMLVINMVGLGLGPLIVAVFSDLVFVEADGIRYSLAIVSAACAPLAFFCLLKAMPHFRKIRASETA</sequence>
<accession>A0ABX7TAM0</accession>
<dbReference type="CDD" id="cd17328">
    <property type="entry name" value="MFS_spinster_like"/>
    <property type="match status" value="1"/>
</dbReference>
<dbReference type="RefSeq" id="WP_207989609.1">
    <property type="nucleotide sequence ID" value="NZ_CP071794.1"/>
</dbReference>
<feature type="transmembrane region" description="Helical" evidence="6">
    <location>
        <begin position="410"/>
        <end position="428"/>
    </location>
</feature>
<feature type="transmembrane region" description="Helical" evidence="6">
    <location>
        <begin position="241"/>
        <end position="260"/>
    </location>
</feature>
<evidence type="ECO:0000256" key="6">
    <source>
        <dbReference type="SAM" id="Phobius"/>
    </source>
</evidence>
<dbReference type="Proteomes" id="UP000663923">
    <property type="component" value="Chromosome"/>
</dbReference>
<feature type="transmembrane region" description="Helical" evidence="6">
    <location>
        <begin position="92"/>
        <end position="109"/>
    </location>
</feature>
<feature type="transmembrane region" description="Helical" evidence="6">
    <location>
        <begin position="115"/>
        <end position="138"/>
    </location>
</feature>
<feature type="transmembrane region" description="Helical" evidence="6">
    <location>
        <begin position="377"/>
        <end position="398"/>
    </location>
</feature>
<dbReference type="PROSITE" id="PS50850">
    <property type="entry name" value="MFS"/>
    <property type="match status" value="1"/>
</dbReference>
<dbReference type="SUPFAM" id="SSF103473">
    <property type="entry name" value="MFS general substrate transporter"/>
    <property type="match status" value="1"/>
</dbReference>
<keyword evidence="2" id="KW-0813">Transport</keyword>
<dbReference type="InterPro" id="IPR020846">
    <property type="entry name" value="MFS_dom"/>
</dbReference>
<organism evidence="8 9">
    <name type="scientific">Parasphingorhabdus cellanae</name>
    <dbReference type="NCBI Taxonomy" id="2806553"/>
    <lineage>
        <taxon>Bacteria</taxon>
        <taxon>Pseudomonadati</taxon>
        <taxon>Pseudomonadota</taxon>
        <taxon>Alphaproteobacteria</taxon>
        <taxon>Sphingomonadales</taxon>
        <taxon>Sphingomonadaceae</taxon>
        <taxon>Parasphingorhabdus</taxon>
    </lineage>
</organism>
<reference evidence="8 9" key="1">
    <citation type="submission" date="2021-03" db="EMBL/GenBank/DDBJ databases">
        <title>Complete genome of Parasphingorhabdus_sp.JHSY0214.</title>
        <authorList>
            <person name="Yoo J.H."/>
            <person name="Bae J.W."/>
        </authorList>
    </citation>
    <scope>NUCLEOTIDE SEQUENCE [LARGE SCALE GENOMIC DNA]</scope>
    <source>
        <strain evidence="8 9">JHSY0214</strain>
    </source>
</reference>
<comment type="subcellular location">
    <subcellularLocation>
        <location evidence="1">Membrane</location>
        <topology evidence="1">Multi-pass membrane protein</topology>
    </subcellularLocation>
</comment>
<evidence type="ECO:0000256" key="5">
    <source>
        <dbReference type="ARBA" id="ARBA00023136"/>
    </source>
</evidence>
<evidence type="ECO:0000259" key="7">
    <source>
        <dbReference type="PROSITE" id="PS50850"/>
    </source>
</evidence>
<dbReference type="PANTHER" id="PTHR23505">
    <property type="entry name" value="SPINSTER"/>
    <property type="match status" value="1"/>
</dbReference>
<feature type="transmembrane region" description="Helical" evidence="6">
    <location>
        <begin position="280"/>
        <end position="300"/>
    </location>
</feature>
<feature type="transmembrane region" description="Helical" evidence="6">
    <location>
        <begin position="150"/>
        <end position="173"/>
    </location>
</feature>
<dbReference type="PANTHER" id="PTHR23505:SF79">
    <property type="entry name" value="PROTEIN SPINSTER"/>
    <property type="match status" value="1"/>
</dbReference>
<evidence type="ECO:0000313" key="9">
    <source>
        <dbReference type="Proteomes" id="UP000663923"/>
    </source>
</evidence>
<proteinExistence type="predicted"/>
<feature type="transmembrane region" description="Helical" evidence="6">
    <location>
        <begin position="339"/>
        <end position="365"/>
    </location>
</feature>
<evidence type="ECO:0000256" key="3">
    <source>
        <dbReference type="ARBA" id="ARBA00022692"/>
    </source>
</evidence>
<name>A0ABX7TAM0_9SPHN</name>
<gene>
    <name evidence="8" type="ORF">J4G78_06960</name>
</gene>
<evidence type="ECO:0000256" key="4">
    <source>
        <dbReference type="ARBA" id="ARBA00022989"/>
    </source>
</evidence>
<dbReference type="Pfam" id="PF07690">
    <property type="entry name" value="MFS_1"/>
    <property type="match status" value="1"/>
</dbReference>
<protein>
    <submittedName>
        <fullName evidence="8">MFS transporter</fullName>
    </submittedName>
</protein>
<dbReference type="InterPro" id="IPR044770">
    <property type="entry name" value="MFS_spinster-like"/>
</dbReference>
<keyword evidence="5 6" id="KW-0472">Membrane</keyword>
<feature type="transmembrane region" description="Helical" evidence="6">
    <location>
        <begin position="312"/>
        <end position="333"/>
    </location>
</feature>